<dbReference type="EMBL" id="JAVHNR010000010">
    <property type="protein sequence ID" value="KAK6331899.1"/>
    <property type="molecule type" value="Genomic_DNA"/>
</dbReference>
<name>A0AAN8MHP8_9PEZI</name>
<keyword evidence="2" id="KW-1185">Reference proteome</keyword>
<dbReference type="AlphaFoldDB" id="A0AAN8MHP8"/>
<protein>
    <submittedName>
        <fullName evidence="1">Uncharacterized protein</fullName>
    </submittedName>
</protein>
<gene>
    <name evidence="1" type="ORF">TWF718_002437</name>
</gene>
<evidence type="ECO:0000313" key="1">
    <source>
        <dbReference type="EMBL" id="KAK6331899.1"/>
    </source>
</evidence>
<evidence type="ECO:0000313" key="2">
    <source>
        <dbReference type="Proteomes" id="UP001313282"/>
    </source>
</evidence>
<reference evidence="1 2" key="1">
    <citation type="submission" date="2019-10" db="EMBL/GenBank/DDBJ databases">
        <authorList>
            <person name="Palmer J.M."/>
        </authorList>
    </citation>
    <scope>NUCLEOTIDE SEQUENCE [LARGE SCALE GENOMIC DNA]</scope>
    <source>
        <strain evidence="1 2">TWF718</strain>
    </source>
</reference>
<proteinExistence type="predicted"/>
<dbReference type="Proteomes" id="UP001313282">
    <property type="component" value="Unassembled WGS sequence"/>
</dbReference>
<accession>A0AAN8MHP8</accession>
<comment type="caution">
    <text evidence="1">The sequence shown here is derived from an EMBL/GenBank/DDBJ whole genome shotgun (WGS) entry which is preliminary data.</text>
</comment>
<sequence>MHTSTQQTVKGVRVNCIGDREKCHRPQYEPVQVLITDPIFSKSQQTTSGITARIGLPIFTRQLPPDPLWANSNETGAGGWGFASSTEAAAVHLSCDPDERSDLVNTFGFGWAGGKWQFRPGSFIAVRQDGRALSPLQMEALCGYCRDHAWPLFSHYAGEYYPEVPLTAQEVLEGISKESFLAYCEKDYTKEEMERGGGSASIAGLYGDS</sequence>
<organism evidence="1 2">
    <name type="scientific">Orbilia javanica</name>
    <dbReference type="NCBI Taxonomy" id="47235"/>
    <lineage>
        <taxon>Eukaryota</taxon>
        <taxon>Fungi</taxon>
        <taxon>Dikarya</taxon>
        <taxon>Ascomycota</taxon>
        <taxon>Pezizomycotina</taxon>
        <taxon>Orbiliomycetes</taxon>
        <taxon>Orbiliales</taxon>
        <taxon>Orbiliaceae</taxon>
        <taxon>Orbilia</taxon>
    </lineage>
</organism>